<dbReference type="EMBL" id="JAKLTR010000007">
    <property type="protein sequence ID" value="MCG2615251.1"/>
    <property type="molecule type" value="Genomic_DNA"/>
</dbReference>
<name>A0ABS9KSF8_9BACT</name>
<evidence type="ECO:0000256" key="1">
    <source>
        <dbReference type="SAM" id="SignalP"/>
    </source>
</evidence>
<evidence type="ECO:0008006" key="4">
    <source>
        <dbReference type="Google" id="ProtNLM"/>
    </source>
</evidence>
<dbReference type="RefSeq" id="WP_237872433.1">
    <property type="nucleotide sequence ID" value="NZ_JAKLTR010000007.1"/>
</dbReference>
<accession>A0ABS9KSF8</accession>
<evidence type="ECO:0000313" key="3">
    <source>
        <dbReference type="Proteomes" id="UP001165367"/>
    </source>
</evidence>
<gene>
    <name evidence="2" type="ORF">LZZ85_13200</name>
</gene>
<feature type="chain" id="PRO_5045601578" description="Peptidase M48 domain-containing protein" evidence="1">
    <location>
        <begin position="21"/>
        <end position="359"/>
    </location>
</feature>
<organism evidence="2 3">
    <name type="scientific">Terrimonas ginsenosidimutans</name>
    <dbReference type="NCBI Taxonomy" id="2908004"/>
    <lineage>
        <taxon>Bacteria</taxon>
        <taxon>Pseudomonadati</taxon>
        <taxon>Bacteroidota</taxon>
        <taxon>Chitinophagia</taxon>
        <taxon>Chitinophagales</taxon>
        <taxon>Chitinophagaceae</taxon>
        <taxon>Terrimonas</taxon>
    </lineage>
</organism>
<keyword evidence="1" id="KW-0732">Signal</keyword>
<evidence type="ECO:0000313" key="2">
    <source>
        <dbReference type="EMBL" id="MCG2615251.1"/>
    </source>
</evidence>
<feature type="signal peptide" evidence="1">
    <location>
        <begin position="1"/>
        <end position="20"/>
    </location>
</feature>
<proteinExistence type="predicted"/>
<dbReference type="Proteomes" id="UP001165367">
    <property type="component" value="Unassembled WGS sequence"/>
</dbReference>
<sequence>MKKALLTFVAVLATTALVIAQDSSLMVCSFNCTADYKTLIENCLSTTVRPVIKAPNVNPYTEFDAIIRQIKLTNGNPYPLVYRFSACTEVCNASSMLDKENNQVIYYNQSFLNEIRGENASRMWAIRSIIAHEIGHHIYNHTDSKDSLIDNAVRRQMERRADFFSGYVISLFSDATVENALEGLQLLNNTDYFPADAAQEEGAPYPIMVNRMEAVTDGFNQARAGDMKIAFFAQIDSIARVLSKKYRRSQILRVLDQEISMGDFQAAKQYIEQYLTDPESKINQDFLLKYRSELEQKYQEYQKSESPIRPVKKLEPTSAAVLREIIQESERIKASPPEIKKLKKELKNIERSGVDVDLR</sequence>
<comment type="caution">
    <text evidence="2">The sequence shown here is derived from an EMBL/GenBank/DDBJ whole genome shotgun (WGS) entry which is preliminary data.</text>
</comment>
<reference evidence="2" key="1">
    <citation type="submission" date="2022-01" db="EMBL/GenBank/DDBJ databases">
        <authorList>
            <person name="Jo J.-H."/>
            <person name="Im W.-T."/>
        </authorList>
    </citation>
    <scope>NUCLEOTIDE SEQUENCE</scope>
    <source>
        <strain evidence="2">NA20</strain>
    </source>
</reference>
<keyword evidence="3" id="KW-1185">Reference proteome</keyword>
<protein>
    <recommendedName>
        <fullName evidence="4">Peptidase M48 domain-containing protein</fullName>
    </recommendedName>
</protein>